<keyword evidence="2" id="KW-1185">Reference proteome</keyword>
<protein>
    <submittedName>
        <fullName evidence="1">Uncharacterized protein</fullName>
    </submittedName>
</protein>
<dbReference type="Proteomes" id="UP000308600">
    <property type="component" value="Unassembled WGS sequence"/>
</dbReference>
<evidence type="ECO:0000313" key="2">
    <source>
        <dbReference type="Proteomes" id="UP000308600"/>
    </source>
</evidence>
<proteinExistence type="predicted"/>
<organism evidence="1 2">
    <name type="scientific">Pluteus cervinus</name>
    <dbReference type="NCBI Taxonomy" id="181527"/>
    <lineage>
        <taxon>Eukaryota</taxon>
        <taxon>Fungi</taxon>
        <taxon>Dikarya</taxon>
        <taxon>Basidiomycota</taxon>
        <taxon>Agaricomycotina</taxon>
        <taxon>Agaricomycetes</taxon>
        <taxon>Agaricomycetidae</taxon>
        <taxon>Agaricales</taxon>
        <taxon>Pluteineae</taxon>
        <taxon>Pluteaceae</taxon>
        <taxon>Pluteus</taxon>
    </lineage>
</organism>
<dbReference type="EMBL" id="ML208874">
    <property type="protein sequence ID" value="TFK59878.1"/>
    <property type="molecule type" value="Genomic_DNA"/>
</dbReference>
<gene>
    <name evidence="1" type="ORF">BDN72DRAFT_864797</name>
</gene>
<sequence>MTSISPHISQTFLAKDYKVAKKPAVHDVDAASDSSTEDFPLGFIDDDDALELGNAAVPDEMAMDGVEQTAAKSLPRAKTLAAESNAGGPLLAGTKGAPKFTKANQGKNAVAADKSGEKPREQPREKRVPTIKNVRDVNAVSPEKLGAREDATLTNILDELLPLLSASSDAMARTIRKHVKKDTSVTENELFENYIYYTRGTIKYLYEAMRREAHFASAEEELSRKLEIILPHEEGDFWWETGVWGPPFPHPALPLPGASSSTSP</sequence>
<evidence type="ECO:0000313" key="1">
    <source>
        <dbReference type="EMBL" id="TFK59878.1"/>
    </source>
</evidence>
<name>A0ACD3A2K2_9AGAR</name>
<reference evidence="1 2" key="1">
    <citation type="journal article" date="2019" name="Nat. Ecol. Evol.">
        <title>Megaphylogeny resolves global patterns of mushroom evolution.</title>
        <authorList>
            <person name="Varga T."/>
            <person name="Krizsan K."/>
            <person name="Foldi C."/>
            <person name="Dima B."/>
            <person name="Sanchez-Garcia M."/>
            <person name="Sanchez-Ramirez S."/>
            <person name="Szollosi G.J."/>
            <person name="Szarkandi J.G."/>
            <person name="Papp V."/>
            <person name="Albert L."/>
            <person name="Andreopoulos W."/>
            <person name="Angelini C."/>
            <person name="Antonin V."/>
            <person name="Barry K.W."/>
            <person name="Bougher N.L."/>
            <person name="Buchanan P."/>
            <person name="Buyck B."/>
            <person name="Bense V."/>
            <person name="Catcheside P."/>
            <person name="Chovatia M."/>
            <person name="Cooper J."/>
            <person name="Damon W."/>
            <person name="Desjardin D."/>
            <person name="Finy P."/>
            <person name="Geml J."/>
            <person name="Haridas S."/>
            <person name="Hughes K."/>
            <person name="Justo A."/>
            <person name="Karasinski D."/>
            <person name="Kautmanova I."/>
            <person name="Kiss B."/>
            <person name="Kocsube S."/>
            <person name="Kotiranta H."/>
            <person name="LaButti K.M."/>
            <person name="Lechner B.E."/>
            <person name="Liimatainen K."/>
            <person name="Lipzen A."/>
            <person name="Lukacs Z."/>
            <person name="Mihaltcheva S."/>
            <person name="Morgado L.N."/>
            <person name="Niskanen T."/>
            <person name="Noordeloos M.E."/>
            <person name="Ohm R.A."/>
            <person name="Ortiz-Santana B."/>
            <person name="Ovrebo C."/>
            <person name="Racz N."/>
            <person name="Riley R."/>
            <person name="Savchenko A."/>
            <person name="Shiryaev A."/>
            <person name="Soop K."/>
            <person name="Spirin V."/>
            <person name="Szebenyi C."/>
            <person name="Tomsovsky M."/>
            <person name="Tulloss R.E."/>
            <person name="Uehling J."/>
            <person name="Grigoriev I.V."/>
            <person name="Vagvolgyi C."/>
            <person name="Papp T."/>
            <person name="Martin F.M."/>
            <person name="Miettinen O."/>
            <person name="Hibbett D.S."/>
            <person name="Nagy L.G."/>
        </authorList>
    </citation>
    <scope>NUCLEOTIDE SEQUENCE [LARGE SCALE GENOMIC DNA]</scope>
    <source>
        <strain evidence="1 2">NL-1719</strain>
    </source>
</reference>
<accession>A0ACD3A2K2</accession>